<evidence type="ECO:0000313" key="8">
    <source>
        <dbReference type="Proteomes" id="UP000051751"/>
    </source>
</evidence>
<proteinExistence type="inferred from homology"/>
<dbReference type="SFLD" id="SFLDF00288">
    <property type="entry name" value="HemN-like__clustered_with_nucl"/>
    <property type="match status" value="1"/>
</dbReference>
<dbReference type="GO" id="GO:0006779">
    <property type="term" value="P:porphyrin-containing compound biosynthetic process"/>
    <property type="evidence" value="ECO:0007669"/>
    <property type="project" value="InterPro"/>
</dbReference>
<dbReference type="Pfam" id="PF06969">
    <property type="entry name" value="HemN_C"/>
    <property type="match status" value="1"/>
</dbReference>
<keyword evidence="7" id="KW-1185">Reference proteome</keyword>
<comment type="function">
    <text evidence="3">Probably acts as a heme chaperone, transferring heme to an unknown acceptor. Binds one molecule of heme per monomer, possibly covalently. Binds 1 [4Fe-4S] cluster. The cluster is coordinated with 3 cysteines and an exchangeable S-adenosyl-L-methionine.</text>
</comment>
<keyword evidence="3" id="KW-0349">Heme</keyword>
<gene>
    <name evidence="5" type="ORF">IV38_GL000484</name>
    <name evidence="6" type="ORF">IV40_GL000184</name>
</gene>
<dbReference type="PANTHER" id="PTHR13932:SF5">
    <property type="entry name" value="RADICAL S-ADENOSYL METHIONINE DOMAIN-CONTAINING PROTEIN 1, MITOCHONDRIAL"/>
    <property type="match status" value="1"/>
</dbReference>
<dbReference type="OrthoDB" id="9808022at2"/>
<dbReference type="RefSeq" id="WP_057768488.1">
    <property type="nucleotide sequence ID" value="NZ_JQAT01000001.1"/>
</dbReference>
<dbReference type="InterPro" id="IPR023404">
    <property type="entry name" value="rSAM_horseshoe"/>
</dbReference>
<evidence type="ECO:0000256" key="2">
    <source>
        <dbReference type="ARBA" id="ARBA00017228"/>
    </source>
</evidence>
<evidence type="ECO:0000256" key="3">
    <source>
        <dbReference type="RuleBase" id="RU364116"/>
    </source>
</evidence>
<protein>
    <recommendedName>
        <fullName evidence="2 3">Heme chaperone HemW</fullName>
    </recommendedName>
</protein>
<keyword evidence="3" id="KW-0949">S-adenosyl-L-methionine</keyword>
<keyword evidence="3" id="KW-0408">Iron</keyword>
<dbReference type="PATRIC" id="fig|81857.3.peg.488"/>
<dbReference type="GO" id="GO:0051539">
    <property type="term" value="F:4 iron, 4 sulfur cluster binding"/>
    <property type="evidence" value="ECO:0007669"/>
    <property type="project" value="UniProtKB-UniRule"/>
</dbReference>
<comment type="similarity">
    <text evidence="1">Belongs to the anaerobic coproporphyrinogen-III oxidase family. HemW subfamily.</text>
</comment>
<dbReference type="InterPro" id="IPR034505">
    <property type="entry name" value="Coproporphyrinogen-III_oxidase"/>
</dbReference>
<dbReference type="NCBIfam" id="TIGR00539">
    <property type="entry name" value="hemN_rel"/>
    <property type="match status" value="1"/>
</dbReference>
<keyword evidence="3" id="KW-0143">Chaperone</keyword>
<dbReference type="GO" id="GO:0046872">
    <property type="term" value="F:metal ion binding"/>
    <property type="evidence" value="ECO:0007669"/>
    <property type="project" value="UniProtKB-UniRule"/>
</dbReference>
<dbReference type="AlphaFoldDB" id="A0A0R2FN68"/>
<keyword evidence="3" id="KW-0004">4Fe-4S</keyword>
<dbReference type="SMART" id="SM00729">
    <property type="entry name" value="Elp3"/>
    <property type="match status" value="1"/>
</dbReference>
<accession>A0A0R2FN68</accession>
<feature type="domain" description="Radical SAM core" evidence="4">
    <location>
        <begin position="1"/>
        <end position="231"/>
    </location>
</feature>
<dbReference type="SFLD" id="SFLDS00029">
    <property type="entry name" value="Radical_SAM"/>
    <property type="match status" value="1"/>
</dbReference>
<dbReference type="InterPro" id="IPR058240">
    <property type="entry name" value="rSAM_sf"/>
</dbReference>
<evidence type="ECO:0000256" key="1">
    <source>
        <dbReference type="ARBA" id="ARBA00006100"/>
    </source>
</evidence>
<dbReference type="PANTHER" id="PTHR13932">
    <property type="entry name" value="COPROPORPHYRINIGEN III OXIDASE"/>
    <property type="match status" value="1"/>
</dbReference>
<dbReference type="Pfam" id="PF04055">
    <property type="entry name" value="Radical_SAM"/>
    <property type="match status" value="1"/>
</dbReference>
<keyword evidence="3" id="KW-0479">Metal-binding</keyword>
<organism evidence="5 8">
    <name type="scientific">Lactobacillus selangorensis</name>
    <dbReference type="NCBI Taxonomy" id="81857"/>
    <lineage>
        <taxon>Bacteria</taxon>
        <taxon>Bacillati</taxon>
        <taxon>Bacillota</taxon>
        <taxon>Bacilli</taxon>
        <taxon>Lactobacillales</taxon>
        <taxon>Lactobacillaceae</taxon>
        <taxon>Lactobacillus</taxon>
    </lineage>
</organism>
<dbReference type="STRING" id="81857.IV38_GL000484"/>
<sequence length="382" mass="43735">MAGAYIHIPFCDHICYYCDFNKVFIEGQPVDDYVDMLIREMKMVMERYPGEKVETVYVGGGTPTSLTPAQLTRLIAGIHRYLPCDGEFTFEANPNDLLTTDKLQALKDGGVNRLSIGVQSFDDRILKKIGRTHTSADVYKAIENARQVGLDNISIDLIFRLPGQSVENFTDSLDQAIALDLPHYATYSLILERKTVFWNMQRKGRLHLPTQEVEAEMYQLAIDKFKAAGLHQYEISNFAKPGMESQHNLLYWQNKKYFGFGAGAYGYIGKDRYHNFGPIQQYLTPLHDHKLPVIEHHILPISEQIEEEMFLGLRTRYGVSIAHFQDKFKLSIAEVYGQTVPDLVKKGLLRITPDERIVLTEKGKFLGNDVFQEFLLDEQELI</sequence>
<comment type="caution">
    <text evidence="5">The sequence shown here is derived from an EMBL/GenBank/DDBJ whole genome shotgun (WGS) entry which is preliminary data.</text>
</comment>
<dbReference type="GO" id="GO:0005737">
    <property type="term" value="C:cytoplasm"/>
    <property type="evidence" value="ECO:0007669"/>
    <property type="project" value="UniProtKB-SubCell"/>
</dbReference>
<reference evidence="7 8" key="1">
    <citation type="journal article" date="2015" name="Genome Announc.">
        <title>Expanding the biotechnology potential of lactobacilli through comparative genomics of 213 strains and associated genera.</title>
        <authorList>
            <person name="Sun Z."/>
            <person name="Harris H.M."/>
            <person name="McCann A."/>
            <person name="Guo C."/>
            <person name="Argimon S."/>
            <person name="Zhang W."/>
            <person name="Yang X."/>
            <person name="Jeffery I.B."/>
            <person name="Cooney J.C."/>
            <person name="Kagawa T.F."/>
            <person name="Liu W."/>
            <person name="Song Y."/>
            <person name="Salvetti E."/>
            <person name="Wrobel A."/>
            <person name="Rasinkangas P."/>
            <person name="Parkhill J."/>
            <person name="Rea M.C."/>
            <person name="O'Sullivan O."/>
            <person name="Ritari J."/>
            <person name="Douillard F.P."/>
            <person name="Paul Ross R."/>
            <person name="Yang R."/>
            <person name="Briner A.E."/>
            <person name="Felis G.E."/>
            <person name="de Vos W.M."/>
            <person name="Barrangou R."/>
            <person name="Klaenhammer T.R."/>
            <person name="Caufield P.W."/>
            <person name="Cui Y."/>
            <person name="Zhang H."/>
            <person name="O'Toole P.W."/>
        </authorList>
    </citation>
    <scope>NUCLEOTIDE SEQUENCE [LARGE SCALE GENOMIC DNA]</scope>
    <source>
        <strain evidence="5 8">ATCC BAA-66</strain>
        <strain evidence="6 7">DSM 13344</strain>
    </source>
</reference>
<dbReference type="InterPro" id="IPR006638">
    <property type="entry name" value="Elp3/MiaA/NifB-like_rSAM"/>
</dbReference>
<dbReference type="SFLD" id="SFLDG01065">
    <property type="entry name" value="anaerobic_coproporphyrinogen-I"/>
    <property type="match status" value="1"/>
</dbReference>
<dbReference type="SUPFAM" id="SSF102114">
    <property type="entry name" value="Radical SAM enzymes"/>
    <property type="match status" value="1"/>
</dbReference>
<dbReference type="EMBL" id="JQAT01000001">
    <property type="protein sequence ID" value="KRN29598.1"/>
    <property type="molecule type" value="Genomic_DNA"/>
</dbReference>
<dbReference type="InterPro" id="IPR004559">
    <property type="entry name" value="HemW-like"/>
</dbReference>
<dbReference type="Proteomes" id="UP000051751">
    <property type="component" value="Unassembled WGS sequence"/>
</dbReference>
<dbReference type="SFLD" id="SFLDG01082">
    <property type="entry name" value="B12-binding_domain_containing"/>
    <property type="match status" value="1"/>
</dbReference>
<evidence type="ECO:0000313" key="5">
    <source>
        <dbReference type="EMBL" id="KRN29598.1"/>
    </source>
</evidence>
<keyword evidence="3" id="KW-0963">Cytoplasm</keyword>
<dbReference type="PROSITE" id="PS51918">
    <property type="entry name" value="RADICAL_SAM"/>
    <property type="match status" value="1"/>
</dbReference>
<name>A0A0R2FN68_9LACO</name>
<dbReference type="GO" id="GO:0004109">
    <property type="term" value="F:coproporphyrinogen oxidase activity"/>
    <property type="evidence" value="ECO:0007669"/>
    <property type="project" value="InterPro"/>
</dbReference>
<dbReference type="EMBL" id="JQAZ01000001">
    <property type="protein sequence ID" value="KRN33872.1"/>
    <property type="molecule type" value="Genomic_DNA"/>
</dbReference>
<dbReference type="CDD" id="cd01335">
    <property type="entry name" value="Radical_SAM"/>
    <property type="match status" value="1"/>
</dbReference>
<dbReference type="Gene3D" id="3.80.30.20">
    <property type="entry name" value="tm_1862 like domain"/>
    <property type="match status" value="1"/>
</dbReference>
<evidence type="ECO:0000259" key="4">
    <source>
        <dbReference type="PROSITE" id="PS51918"/>
    </source>
</evidence>
<evidence type="ECO:0000313" key="7">
    <source>
        <dbReference type="Proteomes" id="UP000051645"/>
    </source>
</evidence>
<keyword evidence="3" id="KW-0411">Iron-sulfur</keyword>
<dbReference type="InterPro" id="IPR007197">
    <property type="entry name" value="rSAM"/>
</dbReference>
<dbReference type="InterPro" id="IPR010723">
    <property type="entry name" value="HemN_C"/>
</dbReference>
<comment type="subcellular location">
    <subcellularLocation>
        <location evidence="3">Cytoplasm</location>
    </subcellularLocation>
</comment>
<evidence type="ECO:0000313" key="6">
    <source>
        <dbReference type="EMBL" id="KRN33872.1"/>
    </source>
</evidence>
<dbReference type="SFLD" id="SFLDF00562">
    <property type="entry name" value="HemN-like__clustered_with_heat"/>
    <property type="match status" value="1"/>
</dbReference>
<dbReference type="Proteomes" id="UP000051645">
    <property type="component" value="Unassembled WGS sequence"/>
</dbReference>